<feature type="domain" description="Alpha-D-phosphohexomutase alpha/beta/alpha" evidence="6">
    <location>
        <begin position="342"/>
        <end position="438"/>
    </location>
</feature>
<evidence type="ECO:0008006" key="9">
    <source>
        <dbReference type="Google" id="ProtNLM"/>
    </source>
</evidence>
<evidence type="ECO:0000259" key="5">
    <source>
        <dbReference type="Pfam" id="PF02878"/>
    </source>
</evidence>
<accession>A0ABQ9DY36</accession>
<dbReference type="PANTHER" id="PTHR45745:SF1">
    <property type="entry name" value="PHOSPHOGLUCOMUTASE 2B-RELATED"/>
    <property type="match status" value="1"/>
</dbReference>
<dbReference type="EMBL" id="JARBDR010000923">
    <property type="protein sequence ID" value="KAJ8298163.1"/>
    <property type="molecule type" value="Genomic_DNA"/>
</dbReference>
<keyword evidence="8" id="KW-1185">Reference proteome</keyword>
<dbReference type="PANTHER" id="PTHR45745">
    <property type="entry name" value="PHOSPHOMANNOMUTASE 45A"/>
    <property type="match status" value="1"/>
</dbReference>
<dbReference type="Gene3D" id="3.40.120.10">
    <property type="entry name" value="Alpha-D-Glucose-1,6-Bisphosphate, subunit A, domain 3"/>
    <property type="match status" value="2"/>
</dbReference>
<sequence length="669" mass="75781">MEAKSTGDADLDAKIKEWLRLDRNNVSRAEILQLSQDGKSNELRKRLSKRMEFGTAGLRARMGAGYSMMNDLTIIQTSQGLAKYLLSNNPNVKQKGVVIGYDGRHNSNRFALLACTIFINEGIPVYLYSRLCPTPYVPYAVLHYKAECGVMVTASHNPKEDNGYKVYWNNGAQIISPIDKGIASSIESNLEPLDSSWDTSVVSGSQLVRDPLAEIIKFYNEDLNKLCYYREQNANSPVKFTYTAMHGVGYEYVKLACKAFNFVEPIPVIEQLLSMKTADANGSVVILANDPDADRLAIAEKLPSGEWHIFSGNETGALLGWWSWFSFHQKYPDVPASDVYMLSSTVSSKILHTLSQKEGFNFEETLTGFKWMGNRADALLKEGKHVLFAFEEAIGFMCGSSVLDKDGVSAAMVCSELTTFLYNQNLTLYKQLELIYQKYGYHLSSNSYYICHDQDKIRQMFADIRNFNKTGKYPEKCGPYKIQHIRDLTVGYDSSKTDLKPVLPTSASSQMITFTFENGCVATLRTSGTEPKIKYYTEHKPDPQKGMDKAAAQNELEDIVENIVKFFYNPEKFLQFLYRNVPIYSSSDCKFKIINNFGILQKNKHIHCLLFADLRLDTLSLAISIYALNLQVCIFFADIDVVILSRTVRNINIQCYLMWIMKDFLICIL</sequence>
<dbReference type="InterPro" id="IPR005844">
    <property type="entry name" value="A-D-PHexomutase_a/b/a-I"/>
</dbReference>
<dbReference type="SUPFAM" id="SSF53738">
    <property type="entry name" value="Phosphoglucomutase, first 3 domains"/>
    <property type="match status" value="3"/>
</dbReference>
<dbReference type="InterPro" id="IPR036900">
    <property type="entry name" value="A-D-PHexomutase_C_sf"/>
</dbReference>
<keyword evidence="2" id="KW-0479">Metal-binding</keyword>
<dbReference type="Pfam" id="PF02878">
    <property type="entry name" value="PGM_PMM_I"/>
    <property type="match status" value="1"/>
</dbReference>
<dbReference type="CDD" id="cd05799">
    <property type="entry name" value="PGM2"/>
    <property type="match status" value="1"/>
</dbReference>
<dbReference type="Pfam" id="PF02880">
    <property type="entry name" value="PGM_PMM_III"/>
    <property type="match status" value="1"/>
</dbReference>
<dbReference type="SUPFAM" id="SSF55957">
    <property type="entry name" value="Phosphoglucomutase, C-terminal domain"/>
    <property type="match status" value="1"/>
</dbReference>
<evidence type="ECO:0000313" key="7">
    <source>
        <dbReference type="EMBL" id="KAJ8298163.1"/>
    </source>
</evidence>
<organism evidence="7 8">
    <name type="scientific">Tegillarca granosa</name>
    <name type="common">Malaysian cockle</name>
    <name type="synonym">Anadara granosa</name>
    <dbReference type="NCBI Taxonomy" id="220873"/>
    <lineage>
        <taxon>Eukaryota</taxon>
        <taxon>Metazoa</taxon>
        <taxon>Spiralia</taxon>
        <taxon>Lophotrochozoa</taxon>
        <taxon>Mollusca</taxon>
        <taxon>Bivalvia</taxon>
        <taxon>Autobranchia</taxon>
        <taxon>Pteriomorphia</taxon>
        <taxon>Arcoida</taxon>
        <taxon>Arcoidea</taxon>
        <taxon>Arcidae</taxon>
        <taxon>Tegillarca</taxon>
    </lineage>
</organism>
<evidence type="ECO:0000256" key="1">
    <source>
        <dbReference type="ARBA" id="ARBA00010231"/>
    </source>
</evidence>
<name>A0ABQ9DY36_TEGGR</name>
<protein>
    <recommendedName>
        <fullName evidence="9">Phosphoglucomutase-2</fullName>
    </recommendedName>
</protein>
<keyword evidence="3" id="KW-0460">Magnesium</keyword>
<comment type="similarity">
    <text evidence="1">Belongs to the phosphohexose mutase family.</text>
</comment>
<gene>
    <name evidence="7" type="ORF">KUTeg_024694</name>
</gene>
<dbReference type="InterPro" id="IPR005846">
    <property type="entry name" value="A-D-PHexomutase_a/b/a-III"/>
</dbReference>
<dbReference type="InterPro" id="IPR016066">
    <property type="entry name" value="A-D-PHexomutase_CS"/>
</dbReference>
<reference evidence="7 8" key="1">
    <citation type="submission" date="2022-12" db="EMBL/GenBank/DDBJ databases">
        <title>Chromosome-level genome of Tegillarca granosa.</title>
        <authorList>
            <person name="Kim J."/>
        </authorList>
    </citation>
    <scope>NUCLEOTIDE SEQUENCE [LARGE SCALE GENOMIC DNA]</scope>
    <source>
        <strain evidence="7">Teg-2019</strain>
        <tissue evidence="7">Adductor muscle</tissue>
    </source>
</reference>
<keyword evidence="4" id="KW-0413">Isomerase</keyword>
<dbReference type="InterPro" id="IPR016055">
    <property type="entry name" value="A-D-PHexomutase_a/b/a-I/II/III"/>
</dbReference>
<evidence type="ECO:0000256" key="2">
    <source>
        <dbReference type="ARBA" id="ARBA00022723"/>
    </source>
</evidence>
<evidence type="ECO:0000256" key="4">
    <source>
        <dbReference type="ARBA" id="ARBA00023235"/>
    </source>
</evidence>
<comment type="caution">
    <text evidence="7">The sequence shown here is derived from an EMBL/GenBank/DDBJ whole genome shotgun (WGS) entry which is preliminary data.</text>
</comment>
<evidence type="ECO:0000259" key="6">
    <source>
        <dbReference type="Pfam" id="PF02880"/>
    </source>
</evidence>
<proteinExistence type="inferred from homology"/>
<evidence type="ECO:0000313" key="8">
    <source>
        <dbReference type="Proteomes" id="UP001217089"/>
    </source>
</evidence>
<evidence type="ECO:0000256" key="3">
    <source>
        <dbReference type="ARBA" id="ARBA00022842"/>
    </source>
</evidence>
<dbReference type="PROSITE" id="PS00710">
    <property type="entry name" value="PGM_PMM"/>
    <property type="match status" value="1"/>
</dbReference>
<dbReference type="Proteomes" id="UP001217089">
    <property type="component" value="Unassembled WGS sequence"/>
</dbReference>
<feature type="domain" description="Alpha-D-phosphohexomutase alpha/beta/alpha" evidence="5">
    <location>
        <begin position="51"/>
        <end position="189"/>
    </location>
</feature>